<proteinExistence type="predicted"/>
<organism evidence="1 2">
    <name type="scientific">Brassica cretica</name>
    <name type="common">Mustard</name>
    <dbReference type="NCBI Taxonomy" id="69181"/>
    <lineage>
        <taxon>Eukaryota</taxon>
        <taxon>Viridiplantae</taxon>
        <taxon>Streptophyta</taxon>
        <taxon>Embryophyta</taxon>
        <taxon>Tracheophyta</taxon>
        <taxon>Spermatophyta</taxon>
        <taxon>Magnoliopsida</taxon>
        <taxon>eudicotyledons</taxon>
        <taxon>Gunneridae</taxon>
        <taxon>Pentapetalae</taxon>
        <taxon>rosids</taxon>
        <taxon>malvids</taxon>
        <taxon>Brassicales</taxon>
        <taxon>Brassicaceae</taxon>
        <taxon>Brassiceae</taxon>
        <taxon>Brassica</taxon>
    </lineage>
</organism>
<name>A0ABQ7ELA9_BRACR</name>
<comment type="caution">
    <text evidence="1">The sequence shown here is derived from an EMBL/GenBank/DDBJ whole genome shotgun (WGS) entry which is preliminary data.</text>
</comment>
<keyword evidence="2" id="KW-1185">Reference proteome</keyword>
<reference evidence="1 2" key="1">
    <citation type="journal article" date="2020" name="BMC Genomics">
        <title>Intraspecific diversification of the crop wild relative Brassica cretica Lam. using demographic model selection.</title>
        <authorList>
            <person name="Kioukis A."/>
            <person name="Michalopoulou V.A."/>
            <person name="Briers L."/>
            <person name="Pirintsos S."/>
            <person name="Studholme D.J."/>
            <person name="Pavlidis P."/>
            <person name="Sarris P.F."/>
        </authorList>
    </citation>
    <scope>NUCLEOTIDE SEQUENCE [LARGE SCALE GENOMIC DNA]</scope>
    <source>
        <strain evidence="2">cv. PFS-1207/04</strain>
    </source>
</reference>
<evidence type="ECO:0000313" key="2">
    <source>
        <dbReference type="Proteomes" id="UP000266723"/>
    </source>
</evidence>
<protein>
    <submittedName>
        <fullName evidence="1">Uncharacterized protein</fullName>
    </submittedName>
</protein>
<accession>A0ABQ7ELA9</accession>
<evidence type="ECO:0000313" key="1">
    <source>
        <dbReference type="EMBL" id="KAF3597145.1"/>
    </source>
</evidence>
<dbReference type="Proteomes" id="UP000266723">
    <property type="component" value="Unassembled WGS sequence"/>
</dbReference>
<dbReference type="EMBL" id="QGKV02000299">
    <property type="protein sequence ID" value="KAF3597145.1"/>
    <property type="molecule type" value="Genomic_DNA"/>
</dbReference>
<gene>
    <name evidence="1" type="ORF">DY000_02024749</name>
</gene>
<sequence>MGLKGPEPVARIRAREGVAEVAEIVQQEAEIAELPQRSRSRLTIKEEEWKQRRTRMGLKGPEPVARIRAREGVAEVAEIVQQEAEIAELPQRSRSRLTIKEEEWKQRRTR</sequence>